<accession>A0ABX1D4I7</accession>
<name>A0ABX1D4I7_9FLAO</name>
<dbReference type="SUPFAM" id="SSF52833">
    <property type="entry name" value="Thioredoxin-like"/>
    <property type="match status" value="1"/>
</dbReference>
<evidence type="ECO:0000313" key="2">
    <source>
        <dbReference type="Proteomes" id="UP000703674"/>
    </source>
</evidence>
<proteinExistence type="predicted"/>
<organism evidence="1 2">
    <name type="scientific">Salinimicrobium oceani</name>
    <dbReference type="NCBI Taxonomy" id="2722702"/>
    <lineage>
        <taxon>Bacteria</taxon>
        <taxon>Pseudomonadati</taxon>
        <taxon>Bacteroidota</taxon>
        <taxon>Flavobacteriia</taxon>
        <taxon>Flavobacteriales</taxon>
        <taxon>Flavobacteriaceae</taxon>
        <taxon>Salinimicrobium</taxon>
    </lineage>
</organism>
<dbReference type="InterPro" id="IPR036249">
    <property type="entry name" value="Thioredoxin-like_sf"/>
</dbReference>
<protein>
    <submittedName>
        <fullName evidence="1">Peroxidase</fullName>
    </submittedName>
</protein>
<comment type="caution">
    <text evidence="1">The sequence shown here is derived from an EMBL/GenBank/DDBJ whole genome shotgun (WGS) entry which is preliminary data.</text>
</comment>
<dbReference type="Proteomes" id="UP000703674">
    <property type="component" value="Unassembled WGS sequence"/>
</dbReference>
<feature type="non-terminal residue" evidence="1">
    <location>
        <position position="40"/>
    </location>
</feature>
<dbReference type="GO" id="GO:0004601">
    <property type="term" value="F:peroxidase activity"/>
    <property type="evidence" value="ECO:0007669"/>
    <property type="project" value="UniProtKB-KW"/>
</dbReference>
<keyword evidence="1" id="KW-0575">Peroxidase</keyword>
<sequence length="40" mass="4449">MSTLRLGDKAPNFDAETSEGKINFYDFLGDSWGILFSHPA</sequence>
<dbReference type="Gene3D" id="3.40.30.10">
    <property type="entry name" value="Glutaredoxin"/>
    <property type="match status" value="1"/>
</dbReference>
<evidence type="ECO:0000313" key="1">
    <source>
        <dbReference type="EMBL" id="NJW55315.1"/>
    </source>
</evidence>
<keyword evidence="2" id="KW-1185">Reference proteome</keyword>
<keyword evidence="1" id="KW-0560">Oxidoreductase</keyword>
<gene>
    <name evidence="1" type="ORF">HC175_20575</name>
</gene>
<reference evidence="1 2" key="1">
    <citation type="submission" date="2020-03" db="EMBL/GenBank/DDBJ databases">
        <title>Salinimicrobium sp. nov, isolated from SCS.</title>
        <authorList>
            <person name="Cao W.R."/>
        </authorList>
    </citation>
    <scope>NUCLEOTIDE SEQUENCE [LARGE SCALE GENOMIC DNA]</scope>
    <source>
        <strain evidence="2">J15B91</strain>
    </source>
</reference>
<dbReference type="EMBL" id="JAAVJR010001022">
    <property type="protein sequence ID" value="NJW55315.1"/>
    <property type="molecule type" value="Genomic_DNA"/>
</dbReference>